<evidence type="ECO:0000313" key="2">
    <source>
        <dbReference type="EMBL" id="NNH10251.1"/>
    </source>
</evidence>
<dbReference type="EMBL" id="JABEMD010000006">
    <property type="protein sequence ID" value="NNH10251.1"/>
    <property type="molecule type" value="Genomic_DNA"/>
</dbReference>
<reference evidence="2 3" key="1">
    <citation type="submission" date="2020-05" db="EMBL/GenBank/DDBJ databases">
        <title>MicrobeNet Type strains.</title>
        <authorList>
            <person name="Nicholson A.C."/>
        </authorList>
    </citation>
    <scope>NUCLEOTIDE SEQUENCE [LARGE SCALE GENOMIC DNA]</scope>
    <source>
        <strain evidence="2 3">ATCC 700815</strain>
    </source>
</reference>
<dbReference type="RefSeq" id="WP_053824465.1">
    <property type="nucleotide sequence ID" value="NZ_BAAAEB010000031.1"/>
</dbReference>
<evidence type="ECO:0000256" key="1">
    <source>
        <dbReference type="SAM" id="MobiDB-lite"/>
    </source>
</evidence>
<accession>A0A849B427</accession>
<proteinExistence type="predicted"/>
<sequence length="370" mass="40351">MTLPTCPMPSFLPATPHIGDPRSRACQPPLRPRDAAQVARTAARLFLGEGSIDVTLAADAGGRLRSVFADIGREYRLRLHGCDRSIDPDAACAALELEMGVKVLIRLSDCLSALFDPHGAVQDRVPHDDVARRAALIECAAAIADEALVCRDERAVNAGAAPVQRRLTISAGTGGEIRLHKFTRWQRPSDPRGATESAAESGTADSPGARGTEMDACLAFRIRPWRRTGRRRDGDPRRVLLRCRIRPVRVGDARRMHEAVAICGPGVRDRLAAGDWQGALLALLIRLFRLPMRGRGELAGRAQLKVYPMPRDGRAAVVVRVGGEGTRRHGYRAAIHGVEAVRQELQNPRRLLPVLAPEPACRDDDGVRCY</sequence>
<evidence type="ECO:0000313" key="3">
    <source>
        <dbReference type="Proteomes" id="UP000542973"/>
    </source>
</evidence>
<organism evidence="2 3">
    <name type="scientific">Cupriavidus gilardii</name>
    <dbReference type="NCBI Taxonomy" id="82541"/>
    <lineage>
        <taxon>Bacteria</taxon>
        <taxon>Pseudomonadati</taxon>
        <taxon>Pseudomonadota</taxon>
        <taxon>Betaproteobacteria</taxon>
        <taxon>Burkholderiales</taxon>
        <taxon>Burkholderiaceae</taxon>
        <taxon>Cupriavidus</taxon>
    </lineage>
</organism>
<comment type="caution">
    <text evidence="2">The sequence shown here is derived from an EMBL/GenBank/DDBJ whole genome shotgun (WGS) entry which is preliminary data.</text>
</comment>
<dbReference type="AlphaFoldDB" id="A0A849B427"/>
<dbReference type="Proteomes" id="UP000542973">
    <property type="component" value="Unassembled WGS sequence"/>
</dbReference>
<protein>
    <submittedName>
        <fullName evidence="2">Uncharacterized protein</fullName>
    </submittedName>
</protein>
<gene>
    <name evidence="2" type="ORF">HLB16_05055</name>
</gene>
<feature type="region of interest" description="Disordered" evidence="1">
    <location>
        <begin position="1"/>
        <end position="33"/>
    </location>
</feature>
<name>A0A849B427_9BURK</name>
<feature type="region of interest" description="Disordered" evidence="1">
    <location>
        <begin position="180"/>
        <end position="211"/>
    </location>
</feature>